<comment type="cofactor">
    <cofactor evidence="1">
        <name>[3Fe-4S] cluster</name>
        <dbReference type="ChEBI" id="CHEBI:21137"/>
    </cofactor>
</comment>
<gene>
    <name evidence="13" type="primary">fer</name>
    <name evidence="12" type="ORF">CYJ34_04780</name>
    <name evidence="13" type="ORF">NCTC9810_00739</name>
</gene>
<evidence type="ECO:0000313" key="15">
    <source>
        <dbReference type="Proteomes" id="UP000255124"/>
    </source>
</evidence>
<evidence type="ECO:0000256" key="3">
    <source>
        <dbReference type="ARBA" id="ARBA00003532"/>
    </source>
</evidence>
<organism evidence="12 14">
    <name type="scientific">Anaerococcus octavius</name>
    <dbReference type="NCBI Taxonomy" id="54007"/>
    <lineage>
        <taxon>Bacteria</taxon>
        <taxon>Bacillati</taxon>
        <taxon>Bacillota</taxon>
        <taxon>Tissierellia</taxon>
        <taxon>Tissierellales</taxon>
        <taxon>Peptoniphilaceae</taxon>
        <taxon>Anaerococcus</taxon>
    </lineage>
</organism>
<keyword evidence="4 10" id="KW-0813">Transport</keyword>
<reference evidence="13 15" key="2">
    <citation type="submission" date="2018-06" db="EMBL/GenBank/DDBJ databases">
        <authorList>
            <consortium name="Pathogen Informatics"/>
            <person name="Doyle S."/>
        </authorList>
    </citation>
    <scope>NUCLEOTIDE SEQUENCE [LARGE SCALE GENOMIC DNA]</scope>
    <source>
        <strain evidence="13 15">NCTC9810</strain>
    </source>
</reference>
<proteinExistence type="predicted"/>
<dbReference type="PANTHER" id="PTHR42859:SF2">
    <property type="entry name" value="FERREDOXIN"/>
    <property type="match status" value="1"/>
</dbReference>
<evidence type="ECO:0000259" key="11">
    <source>
        <dbReference type="PROSITE" id="PS51379"/>
    </source>
</evidence>
<dbReference type="RefSeq" id="WP_101540172.1">
    <property type="nucleotide sequence ID" value="NZ_CALTZC010000018.1"/>
</dbReference>
<dbReference type="OrthoDB" id="9803397at2"/>
<comment type="function">
    <text evidence="3 10">Ferredoxins are iron-sulfur proteins that transfer electrons in a wide variety of metabolic reactions.</text>
</comment>
<dbReference type="InterPro" id="IPR017896">
    <property type="entry name" value="4Fe4S_Fe-S-bd"/>
</dbReference>
<dbReference type="Gene3D" id="3.30.70.20">
    <property type="match status" value="1"/>
</dbReference>
<keyword evidence="14" id="KW-1185">Reference proteome</keyword>
<keyword evidence="6 10" id="KW-0479">Metal-binding</keyword>
<dbReference type="GO" id="GO:0009055">
    <property type="term" value="F:electron transfer activity"/>
    <property type="evidence" value="ECO:0007669"/>
    <property type="project" value="UniProtKB-UniRule"/>
</dbReference>
<sequence>MAYKIDENTCISCGTCAGECPVEAISAGDDSYVIDADTCIDCGTCASVCPVEAIDPE</sequence>
<evidence type="ECO:0000313" key="14">
    <source>
        <dbReference type="Proteomes" id="UP000234335"/>
    </source>
</evidence>
<evidence type="ECO:0000256" key="2">
    <source>
        <dbReference type="ARBA" id="ARBA00001966"/>
    </source>
</evidence>
<name>A0A2I1MAF2_9FIRM</name>
<evidence type="ECO:0000313" key="13">
    <source>
        <dbReference type="EMBL" id="SUU92409.1"/>
    </source>
</evidence>
<dbReference type="PANTHER" id="PTHR42859">
    <property type="entry name" value="OXIDOREDUCTASE"/>
    <property type="match status" value="1"/>
</dbReference>
<evidence type="ECO:0000256" key="4">
    <source>
        <dbReference type="ARBA" id="ARBA00022448"/>
    </source>
</evidence>
<protein>
    <recommendedName>
        <fullName evidence="10">Ferredoxin</fullName>
    </recommendedName>
</protein>
<dbReference type="GO" id="GO:0046872">
    <property type="term" value="F:metal ion binding"/>
    <property type="evidence" value="ECO:0007669"/>
    <property type="project" value="UniProtKB-UniRule"/>
</dbReference>
<comment type="cofactor">
    <cofactor evidence="2 10">
        <name>[4Fe-4S] cluster</name>
        <dbReference type="ChEBI" id="CHEBI:49883"/>
    </cofactor>
</comment>
<dbReference type="SUPFAM" id="SSF54862">
    <property type="entry name" value="4Fe-4S ferredoxins"/>
    <property type="match status" value="1"/>
</dbReference>
<feature type="domain" description="4Fe-4S ferredoxin-type" evidence="11">
    <location>
        <begin position="1"/>
        <end position="29"/>
    </location>
</feature>
<dbReference type="EMBL" id="UFTA01000002">
    <property type="protein sequence ID" value="SUU92409.1"/>
    <property type="molecule type" value="Genomic_DNA"/>
</dbReference>
<dbReference type="EMBL" id="PKGS01000002">
    <property type="protein sequence ID" value="PKZ17101.1"/>
    <property type="molecule type" value="Genomic_DNA"/>
</dbReference>
<keyword evidence="5 10" id="KW-0004">4Fe-4S</keyword>
<reference evidence="12 14" key="1">
    <citation type="submission" date="2017-12" db="EMBL/GenBank/DDBJ databases">
        <title>Phylogenetic diversity of female urinary microbiome.</title>
        <authorList>
            <person name="Thomas-White K."/>
            <person name="Wolfe A.J."/>
        </authorList>
    </citation>
    <scope>NUCLEOTIDE SEQUENCE [LARGE SCALE GENOMIC DNA]</scope>
    <source>
        <strain evidence="12 14">UMB0119</strain>
    </source>
</reference>
<evidence type="ECO:0000256" key="10">
    <source>
        <dbReference type="RuleBase" id="RU365098"/>
    </source>
</evidence>
<keyword evidence="9 10" id="KW-0411">Iron-sulfur</keyword>
<dbReference type="PROSITE" id="PS51379">
    <property type="entry name" value="4FE4S_FER_2"/>
    <property type="match status" value="2"/>
</dbReference>
<evidence type="ECO:0000256" key="5">
    <source>
        <dbReference type="ARBA" id="ARBA00022485"/>
    </source>
</evidence>
<dbReference type="GO" id="GO:0051539">
    <property type="term" value="F:4 iron, 4 sulfur cluster binding"/>
    <property type="evidence" value="ECO:0007669"/>
    <property type="project" value="UniProtKB-UniRule"/>
</dbReference>
<evidence type="ECO:0000256" key="8">
    <source>
        <dbReference type="ARBA" id="ARBA00023004"/>
    </source>
</evidence>
<keyword evidence="8 10" id="KW-0408">Iron</keyword>
<dbReference type="AlphaFoldDB" id="A0A2I1MAF2"/>
<evidence type="ECO:0000313" key="12">
    <source>
        <dbReference type="EMBL" id="PKZ17101.1"/>
    </source>
</evidence>
<dbReference type="Pfam" id="PF14697">
    <property type="entry name" value="Fer4_21"/>
    <property type="match status" value="1"/>
</dbReference>
<evidence type="ECO:0000256" key="9">
    <source>
        <dbReference type="ARBA" id="ARBA00023014"/>
    </source>
</evidence>
<keyword evidence="7 10" id="KW-0249">Electron transport</keyword>
<dbReference type="PRINTS" id="PR00354">
    <property type="entry name" value="7FE8SFRDOXIN"/>
</dbReference>
<evidence type="ECO:0000256" key="7">
    <source>
        <dbReference type="ARBA" id="ARBA00022982"/>
    </source>
</evidence>
<evidence type="ECO:0000256" key="6">
    <source>
        <dbReference type="ARBA" id="ARBA00022723"/>
    </source>
</evidence>
<dbReference type="InterPro" id="IPR000813">
    <property type="entry name" value="7Fe_ferredoxin"/>
</dbReference>
<feature type="domain" description="4Fe-4S ferredoxin-type" evidence="11">
    <location>
        <begin position="30"/>
        <end position="57"/>
    </location>
</feature>
<dbReference type="Proteomes" id="UP000255124">
    <property type="component" value="Unassembled WGS sequence"/>
</dbReference>
<evidence type="ECO:0000256" key="1">
    <source>
        <dbReference type="ARBA" id="ARBA00001927"/>
    </source>
</evidence>
<accession>A0A2I1MAF2</accession>
<dbReference type="Proteomes" id="UP000234335">
    <property type="component" value="Unassembled WGS sequence"/>
</dbReference>
<dbReference type="InterPro" id="IPR017900">
    <property type="entry name" value="4Fe4S_Fe_S_CS"/>
</dbReference>
<dbReference type="PROSITE" id="PS00198">
    <property type="entry name" value="4FE4S_FER_1"/>
    <property type="match status" value="1"/>
</dbReference>
<dbReference type="InterPro" id="IPR050294">
    <property type="entry name" value="RnfB_subfamily"/>
</dbReference>
<dbReference type="FunFam" id="3.30.70.20:FF:000045">
    <property type="entry name" value="Ferredoxin, 4Fe-4S"/>
    <property type="match status" value="1"/>
</dbReference>